<dbReference type="OrthoDB" id="78947at2759"/>
<dbReference type="PANTHER" id="PTHR12452:SF0">
    <property type="entry name" value="THIOREDOXIN DOMAIN-CONTAINING PROTEIN 17"/>
    <property type="match status" value="1"/>
</dbReference>
<reference evidence="3 4" key="1">
    <citation type="submission" date="2015-04" db="EMBL/GenBank/DDBJ databases">
        <authorList>
            <person name="Syromyatnikov M.Y."/>
            <person name="Popov V.N."/>
        </authorList>
    </citation>
    <scope>NUCLEOTIDE SEQUENCE [LARGE SCALE GENOMIC DNA]</scope>
    <source>
        <strain evidence="3">WF-38-12</strain>
    </source>
</reference>
<keyword evidence="4" id="KW-1185">Reference proteome</keyword>
<dbReference type="PANTHER" id="PTHR12452">
    <property type="entry name" value="42-9-9 PROTEIN-RELATED"/>
    <property type="match status" value="1"/>
</dbReference>
<protein>
    <recommendedName>
        <fullName evidence="2">Thioredoxin domain-containing protein</fullName>
    </recommendedName>
</protein>
<evidence type="ECO:0000259" key="2">
    <source>
        <dbReference type="Pfam" id="PF06110"/>
    </source>
</evidence>
<dbReference type="InterPro" id="IPR036249">
    <property type="entry name" value="Thioredoxin-like_sf"/>
</dbReference>
<dbReference type="SUPFAM" id="SSF52833">
    <property type="entry name" value="Thioredoxin-like"/>
    <property type="match status" value="1"/>
</dbReference>
<accession>A0A0U1M1B0</accession>
<dbReference type="Proteomes" id="UP000054383">
    <property type="component" value="Unassembled WGS sequence"/>
</dbReference>
<name>A0A0U1M1B0_TALIS</name>
<dbReference type="InterPro" id="IPR010357">
    <property type="entry name" value="TXNDC17_dom"/>
</dbReference>
<comment type="similarity">
    <text evidence="1">Belongs to the thioredoxin family.</text>
</comment>
<dbReference type="GO" id="GO:0005829">
    <property type="term" value="C:cytosol"/>
    <property type="evidence" value="ECO:0007669"/>
    <property type="project" value="TreeGrafter"/>
</dbReference>
<dbReference type="AlphaFoldDB" id="A0A0U1M1B0"/>
<evidence type="ECO:0000313" key="4">
    <source>
        <dbReference type="Proteomes" id="UP000054383"/>
    </source>
</evidence>
<dbReference type="InterPro" id="IPR045108">
    <property type="entry name" value="TXNDC17-like"/>
</dbReference>
<dbReference type="EMBL" id="CVMT01000006">
    <property type="protein sequence ID" value="CRG89212.1"/>
    <property type="molecule type" value="Genomic_DNA"/>
</dbReference>
<dbReference type="Gene3D" id="3.40.30.10">
    <property type="entry name" value="Glutaredoxin"/>
    <property type="match status" value="1"/>
</dbReference>
<evidence type="ECO:0000313" key="3">
    <source>
        <dbReference type="EMBL" id="CRG89212.1"/>
    </source>
</evidence>
<evidence type="ECO:0000256" key="1">
    <source>
        <dbReference type="ARBA" id="ARBA00008987"/>
    </source>
</evidence>
<dbReference type="Pfam" id="PF06110">
    <property type="entry name" value="TXD17-like_Trx"/>
    <property type="match status" value="1"/>
</dbReference>
<dbReference type="STRING" id="28573.A0A0U1M1B0"/>
<gene>
    <name evidence="3" type="ORF">PISL3812_06248</name>
</gene>
<organism evidence="3 4">
    <name type="scientific">Talaromyces islandicus</name>
    <name type="common">Penicillium islandicum</name>
    <dbReference type="NCBI Taxonomy" id="28573"/>
    <lineage>
        <taxon>Eukaryota</taxon>
        <taxon>Fungi</taxon>
        <taxon>Dikarya</taxon>
        <taxon>Ascomycota</taxon>
        <taxon>Pezizomycotina</taxon>
        <taxon>Eurotiomycetes</taxon>
        <taxon>Eurotiomycetidae</taxon>
        <taxon>Eurotiales</taxon>
        <taxon>Trichocomaceae</taxon>
        <taxon>Talaromyces</taxon>
        <taxon>Talaromyces sect. Islandici</taxon>
    </lineage>
</organism>
<sequence>MPIITDFPLPPSQDDLALPADSNSPFFIAFLASRDPTTGEPWCPDVRASLPHLTAAFSGDNTPQVAFVEVGQRPEWKDPSNTYRTDWKVSGVPTLVRYERVDGKVKDVGRITEVEILDQEQFKNFIKSSL</sequence>
<proteinExistence type="inferred from homology"/>
<feature type="domain" description="Thioredoxin" evidence="2">
    <location>
        <begin position="21"/>
        <end position="106"/>
    </location>
</feature>
<dbReference type="GO" id="GO:0047134">
    <property type="term" value="F:protein-disulfide reductase [NAD(P)H] activity"/>
    <property type="evidence" value="ECO:0007669"/>
    <property type="project" value="InterPro"/>
</dbReference>
<dbReference type="OMA" id="MPLITDF"/>